<comment type="caution">
    <text evidence="3">The sequence shown here is derived from an EMBL/GenBank/DDBJ whole genome shotgun (WGS) entry which is preliminary data.</text>
</comment>
<organism evidence="3 4">
    <name type="scientific">Kushneria aurantia</name>
    <dbReference type="NCBI Taxonomy" id="504092"/>
    <lineage>
        <taxon>Bacteria</taxon>
        <taxon>Pseudomonadati</taxon>
        <taxon>Pseudomonadota</taxon>
        <taxon>Gammaproteobacteria</taxon>
        <taxon>Oceanospirillales</taxon>
        <taxon>Halomonadaceae</taxon>
        <taxon>Kushneria</taxon>
    </lineage>
</organism>
<feature type="domain" description="Bacterial mobilisation" evidence="2">
    <location>
        <begin position="102"/>
        <end position="145"/>
    </location>
</feature>
<evidence type="ECO:0000256" key="1">
    <source>
        <dbReference type="SAM" id="MobiDB-lite"/>
    </source>
</evidence>
<dbReference type="EMBL" id="JBHLVX010000075">
    <property type="protein sequence ID" value="MFC0269835.1"/>
    <property type="molecule type" value="Genomic_DNA"/>
</dbReference>
<dbReference type="RefSeq" id="WP_380059752.1">
    <property type="nucleotide sequence ID" value="NZ_JBHLVX010000075.1"/>
</dbReference>
<feature type="region of interest" description="Disordered" evidence="1">
    <location>
        <begin position="28"/>
        <end position="47"/>
    </location>
</feature>
<dbReference type="Pfam" id="PF05713">
    <property type="entry name" value="MobC"/>
    <property type="match status" value="1"/>
</dbReference>
<evidence type="ECO:0000313" key="4">
    <source>
        <dbReference type="Proteomes" id="UP001589814"/>
    </source>
</evidence>
<dbReference type="InterPro" id="IPR008687">
    <property type="entry name" value="MobC"/>
</dbReference>
<keyword evidence="4" id="KW-1185">Reference proteome</keyword>
<evidence type="ECO:0000313" key="3">
    <source>
        <dbReference type="EMBL" id="MFC0269835.1"/>
    </source>
</evidence>
<reference evidence="3 4" key="1">
    <citation type="submission" date="2024-09" db="EMBL/GenBank/DDBJ databases">
        <authorList>
            <person name="Sun Q."/>
            <person name="Mori K."/>
        </authorList>
    </citation>
    <scope>NUCLEOTIDE SEQUENCE [LARGE SCALE GENOMIC DNA]</scope>
    <source>
        <strain evidence="3 4">CCM 7415</strain>
    </source>
</reference>
<proteinExistence type="predicted"/>
<dbReference type="Proteomes" id="UP001589814">
    <property type="component" value="Unassembled WGS sequence"/>
</dbReference>
<sequence>MSDRRDPDDAPELGDDWFADAHQYEGDRLVKRGKGPLPEPSEGEPKREKIIKVRVSAEEHELLKWRCPKARLAEWMREQCLNPDGDWVRQTKGPEPVDPALLRQLAGIGNNLNQIARRVNSGEWGAVDRVAILAALSAVERELAEVRGQYR</sequence>
<evidence type="ECO:0000259" key="2">
    <source>
        <dbReference type="Pfam" id="PF05713"/>
    </source>
</evidence>
<name>A0ABV6G845_9GAMM</name>
<protein>
    <submittedName>
        <fullName evidence="3">MobC family plasmid mobilization relaxosome protein</fullName>
    </submittedName>
</protein>
<gene>
    <name evidence="3" type="ORF">ACFFHW_17885</name>
</gene>
<accession>A0ABV6G845</accession>